<evidence type="ECO:0000313" key="3">
    <source>
        <dbReference type="Proteomes" id="UP000078200"/>
    </source>
</evidence>
<organism evidence="2 3">
    <name type="scientific">Glossina austeni</name>
    <name type="common">Savannah tsetse fly</name>
    <dbReference type="NCBI Taxonomy" id="7395"/>
    <lineage>
        <taxon>Eukaryota</taxon>
        <taxon>Metazoa</taxon>
        <taxon>Ecdysozoa</taxon>
        <taxon>Arthropoda</taxon>
        <taxon>Hexapoda</taxon>
        <taxon>Insecta</taxon>
        <taxon>Pterygota</taxon>
        <taxon>Neoptera</taxon>
        <taxon>Endopterygota</taxon>
        <taxon>Diptera</taxon>
        <taxon>Brachycera</taxon>
        <taxon>Muscomorpha</taxon>
        <taxon>Hippoboscoidea</taxon>
        <taxon>Glossinidae</taxon>
        <taxon>Glossina</taxon>
    </lineage>
</organism>
<sequence>MLKIIICLILLTVVEVSRNGIFAIAVTTPLLAKLQPQPSLAPADTEHAGYVEALTPILHTTPLITTAALFPAAVTTVQHLPAASITANNRSVPFNLSEIRCISNRVQFDMLIHSCDCYETADNRLKSVNNVVMNMFRPSAATKLAYFPLFDE</sequence>
<dbReference type="VEuPathDB" id="VectorBase:GAUT006524"/>
<name>A0A1A9UJ37_GLOAU</name>
<protein>
    <submittedName>
        <fullName evidence="2">Uncharacterized protein</fullName>
    </submittedName>
</protein>
<evidence type="ECO:0000313" key="2">
    <source>
        <dbReference type="EnsemblMetazoa" id="GAUT006524-PA"/>
    </source>
</evidence>
<reference evidence="2" key="1">
    <citation type="submission" date="2020-05" db="UniProtKB">
        <authorList>
            <consortium name="EnsemblMetazoa"/>
        </authorList>
    </citation>
    <scope>IDENTIFICATION</scope>
    <source>
        <strain evidence="2">TTRI</strain>
    </source>
</reference>
<accession>A0A1A9UJ37</accession>
<keyword evidence="1" id="KW-0732">Signal</keyword>
<dbReference type="AlphaFoldDB" id="A0A1A9UJ37"/>
<feature type="signal peptide" evidence="1">
    <location>
        <begin position="1"/>
        <end position="16"/>
    </location>
</feature>
<dbReference type="EnsemblMetazoa" id="GAUT006524-RA">
    <property type="protein sequence ID" value="GAUT006524-PA"/>
    <property type="gene ID" value="GAUT006524"/>
</dbReference>
<proteinExistence type="predicted"/>
<feature type="chain" id="PRO_5008398576" evidence="1">
    <location>
        <begin position="17"/>
        <end position="152"/>
    </location>
</feature>
<evidence type="ECO:0000256" key="1">
    <source>
        <dbReference type="SAM" id="SignalP"/>
    </source>
</evidence>
<keyword evidence="3" id="KW-1185">Reference proteome</keyword>
<dbReference type="Proteomes" id="UP000078200">
    <property type="component" value="Unassembled WGS sequence"/>
</dbReference>